<feature type="domain" description="N-acetyltransferase" evidence="1">
    <location>
        <begin position="8"/>
        <end position="170"/>
    </location>
</feature>
<proteinExistence type="predicted"/>
<dbReference type="PROSITE" id="PS51186">
    <property type="entry name" value="GNAT"/>
    <property type="match status" value="1"/>
</dbReference>
<evidence type="ECO:0000313" key="3">
    <source>
        <dbReference type="Proteomes" id="UP001589836"/>
    </source>
</evidence>
<dbReference type="InterPro" id="IPR016181">
    <property type="entry name" value="Acyl_CoA_acyltransferase"/>
</dbReference>
<dbReference type="SUPFAM" id="SSF55729">
    <property type="entry name" value="Acyl-CoA N-acyltransferases (Nat)"/>
    <property type="match status" value="1"/>
</dbReference>
<keyword evidence="2" id="KW-0012">Acyltransferase</keyword>
<dbReference type="CDD" id="cd04301">
    <property type="entry name" value="NAT_SF"/>
    <property type="match status" value="1"/>
</dbReference>
<protein>
    <submittedName>
        <fullName evidence="2">GNAT family N-acetyltransferase</fullName>
        <ecNumber evidence="2">2.3.-.-</ecNumber>
    </submittedName>
</protein>
<gene>
    <name evidence="2" type="ORF">ACFFGV_19785</name>
</gene>
<dbReference type="EC" id="2.3.-.-" evidence="2"/>
<evidence type="ECO:0000313" key="2">
    <source>
        <dbReference type="EMBL" id="MFC0525823.1"/>
    </source>
</evidence>
<accession>A0ABV6LU87</accession>
<dbReference type="Pfam" id="PF13302">
    <property type="entry name" value="Acetyltransf_3"/>
    <property type="match status" value="1"/>
</dbReference>
<dbReference type="Gene3D" id="3.40.630.30">
    <property type="match status" value="1"/>
</dbReference>
<sequence>MPLTGEHVQLTAFEKEDLQTIIQWHQDARFLRQFDAAIAKPKTMQEMEKWYEEAASSNDGFLFAIRTKETNTLIGYMELDSILWNQRNAWVSIAIGDDAYRGKGYGTEAMQLLMAFAFEECNLHRLQLTVFENNERALRMYERLGFTREGAFREYVYRDDRPVDMVLYGLLKREWKEGSAS</sequence>
<name>A0ABV6LU87_9BACI</name>
<dbReference type="Proteomes" id="UP001589836">
    <property type="component" value="Unassembled WGS sequence"/>
</dbReference>
<dbReference type="PANTHER" id="PTHR43415:SF5">
    <property type="entry name" value="ACETYLTRANSFERASE"/>
    <property type="match status" value="1"/>
</dbReference>
<dbReference type="PANTHER" id="PTHR43415">
    <property type="entry name" value="SPERMIDINE N(1)-ACETYLTRANSFERASE"/>
    <property type="match status" value="1"/>
</dbReference>
<dbReference type="InterPro" id="IPR000182">
    <property type="entry name" value="GNAT_dom"/>
</dbReference>
<keyword evidence="3" id="KW-1185">Reference proteome</keyword>
<comment type="caution">
    <text evidence="2">The sequence shown here is derived from an EMBL/GenBank/DDBJ whole genome shotgun (WGS) entry which is preliminary data.</text>
</comment>
<organism evidence="2 3">
    <name type="scientific">Pontibacillus salicampi</name>
    <dbReference type="NCBI Taxonomy" id="1449801"/>
    <lineage>
        <taxon>Bacteria</taxon>
        <taxon>Bacillati</taxon>
        <taxon>Bacillota</taxon>
        <taxon>Bacilli</taxon>
        <taxon>Bacillales</taxon>
        <taxon>Bacillaceae</taxon>
        <taxon>Pontibacillus</taxon>
    </lineage>
</organism>
<reference evidence="2 3" key="1">
    <citation type="submission" date="2024-09" db="EMBL/GenBank/DDBJ databases">
        <authorList>
            <person name="Sun Q."/>
            <person name="Mori K."/>
        </authorList>
    </citation>
    <scope>NUCLEOTIDE SEQUENCE [LARGE SCALE GENOMIC DNA]</scope>
    <source>
        <strain evidence="2 3">NCAIM B.02529</strain>
    </source>
</reference>
<dbReference type="RefSeq" id="WP_377351556.1">
    <property type="nucleotide sequence ID" value="NZ_JBHLTP010000022.1"/>
</dbReference>
<dbReference type="EMBL" id="JBHLTP010000022">
    <property type="protein sequence ID" value="MFC0525823.1"/>
    <property type="molecule type" value="Genomic_DNA"/>
</dbReference>
<evidence type="ECO:0000259" key="1">
    <source>
        <dbReference type="PROSITE" id="PS51186"/>
    </source>
</evidence>
<keyword evidence="2" id="KW-0808">Transferase</keyword>
<dbReference type="GO" id="GO:0016746">
    <property type="term" value="F:acyltransferase activity"/>
    <property type="evidence" value="ECO:0007669"/>
    <property type="project" value="UniProtKB-KW"/>
</dbReference>